<evidence type="ECO:0000313" key="2">
    <source>
        <dbReference type="EMBL" id="KAJ4439125.1"/>
    </source>
</evidence>
<accession>A0ABQ8T0B9</accession>
<feature type="domain" description="Dynein heavy chain C-terminal" evidence="1">
    <location>
        <begin position="3"/>
        <end position="70"/>
    </location>
</feature>
<keyword evidence="3" id="KW-1185">Reference proteome</keyword>
<comment type="caution">
    <text evidence="2">The sequence shown here is derived from an EMBL/GenBank/DDBJ whole genome shotgun (WGS) entry which is preliminary data.</text>
</comment>
<dbReference type="PANTHER" id="PTHR46961:SF8">
    <property type="entry name" value="DYNEIN AXONEMAL HEAVY CHAIN 7"/>
    <property type="match status" value="1"/>
</dbReference>
<dbReference type="Proteomes" id="UP001148838">
    <property type="component" value="Unassembled WGS sequence"/>
</dbReference>
<dbReference type="PANTHER" id="PTHR46961">
    <property type="entry name" value="DYNEIN HEAVY CHAIN 1, AXONEMAL-LIKE PROTEIN"/>
    <property type="match status" value="1"/>
</dbReference>
<dbReference type="Gene3D" id="3.10.490.20">
    <property type="match status" value="1"/>
</dbReference>
<evidence type="ECO:0000259" key="1">
    <source>
        <dbReference type="Pfam" id="PF18199"/>
    </source>
</evidence>
<dbReference type="InterPro" id="IPR041228">
    <property type="entry name" value="Dynein_C"/>
</dbReference>
<protein>
    <recommendedName>
        <fullName evidence="1">Dynein heavy chain C-terminal domain-containing protein</fullName>
    </recommendedName>
</protein>
<dbReference type="Pfam" id="PF18199">
    <property type="entry name" value="Dynein_C"/>
    <property type="match status" value="1"/>
</dbReference>
<organism evidence="2 3">
    <name type="scientific">Periplaneta americana</name>
    <name type="common">American cockroach</name>
    <name type="synonym">Blatta americana</name>
    <dbReference type="NCBI Taxonomy" id="6978"/>
    <lineage>
        <taxon>Eukaryota</taxon>
        <taxon>Metazoa</taxon>
        <taxon>Ecdysozoa</taxon>
        <taxon>Arthropoda</taxon>
        <taxon>Hexapoda</taxon>
        <taxon>Insecta</taxon>
        <taxon>Pterygota</taxon>
        <taxon>Neoptera</taxon>
        <taxon>Polyneoptera</taxon>
        <taxon>Dictyoptera</taxon>
        <taxon>Blattodea</taxon>
        <taxon>Blattoidea</taxon>
        <taxon>Blattidae</taxon>
        <taxon>Blattinae</taxon>
        <taxon>Periplaneta</taxon>
    </lineage>
</organism>
<gene>
    <name evidence="2" type="ORF">ANN_15082</name>
</gene>
<reference evidence="2 3" key="1">
    <citation type="journal article" date="2022" name="Allergy">
        <title>Genome assembly and annotation of Periplaneta americana reveal a comprehensive cockroach allergen profile.</title>
        <authorList>
            <person name="Wang L."/>
            <person name="Xiong Q."/>
            <person name="Saelim N."/>
            <person name="Wang L."/>
            <person name="Nong W."/>
            <person name="Wan A.T."/>
            <person name="Shi M."/>
            <person name="Liu X."/>
            <person name="Cao Q."/>
            <person name="Hui J.H.L."/>
            <person name="Sookrung N."/>
            <person name="Leung T.F."/>
            <person name="Tungtrongchitr A."/>
            <person name="Tsui S.K.W."/>
        </authorList>
    </citation>
    <scope>NUCLEOTIDE SEQUENCE [LARGE SCALE GENOMIC DNA]</scope>
    <source>
        <strain evidence="2">PWHHKU_190912</strain>
    </source>
</reference>
<dbReference type="EMBL" id="JAJSOF020000019">
    <property type="protein sequence ID" value="KAJ4439125.1"/>
    <property type="molecule type" value="Genomic_DNA"/>
</dbReference>
<proteinExistence type="predicted"/>
<sequence>MNPPLPVMHLLPQSTIHYEGIRYVAPLYKTSVRAGVLSTTGHSTNFVVAVLLPSTMQESYWILKGTALLTQITD</sequence>
<dbReference type="InterPro" id="IPR026983">
    <property type="entry name" value="DHC"/>
</dbReference>
<dbReference type="InterPro" id="IPR043160">
    <property type="entry name" value="Dynein_C_barrel"/>
</dbReference>
<evidence type="ECO:0000313" key="3">
    <source>
        <dbReference type="Proteomes" id="UP001148838"/>
    </source>
</evidence>
<name>A0ABQ8T0B9_PERAM</name>